<dbReference type="GO" id="GO:0005886">
    <property type="term" value="C:plasma membrane"/>
    <property type="evidence" value="ECO:0007669"/>
    <property type="project" value="UniProtKB-SubCell"/>
</dbReference>
<keyword evidence="5 6" id="KW-0472">Membrane</keyword>
<evidence type="ECO:0000256" key="5">
    <source>
        <dbReference type="ARBA" id="ARBA00023136"/>
    </source>
</evidence>
<comment type="caution">
    <text evidence="7">The sequence shown here is derived from an EMBL/GenBank/DDBJ whole genome shotgun (WGS) entry which is preliminary data.</text>
</comment>
<feature type="transmembrane region" description="Helical" evidence="6">
    <location>
        <begin position="20"/>
        <end position="44"/>
    </location>
</feature>
<dbReference type="PANTHER" id="PTHR30250:SF11">
    <property type="entry name" value="O-ANTIGEN TRANSPORTER-RELATED"/>
    <property type="match status" value="1"/>
</dbReference>
<dbReference type="Pfam" id="PF01943">
    <property type="entry name" value="Polysacc_synt"/>
    <property type="match status" value="1"/>
</dbReference>
<organism evidence="7 8">
    <name type="scientific">Segatella copri</name>
    <dbReference type="NCBI Taxonomy" id="165179"/>
    <lineage>
        <taxon>Bacteria</taxon>
        <taxon>Pseudomonadati</taxon>
        <taxon>Bacteroidota</taxon>
        <taxon>Bacteroidia</taxon>
        <taxon>Bacteroidales</taxon>
        <taxon>Prevotellaceae</taxon>
        <taxon>Segatella</taxon>
    </lineage>
</organism>
<accession>A0AAW5UMX9</accession>
<feature type="transmembrane region" description="Helical" evidence="6">
    <location>
        <begin position="395"/>
        <end position="413"/>
    </location>
</feature>
<evidence type="ECO:0000256" key="1">
    <source>
        <dbReference type="ARBA" id="ARBA00004651"/>
    </source>
</evidence>
<feature type="transmembrane region" description="Helical" evidence="6">
    <location>
        <begin position="341"/>
        <end position="361"/>
    </location>
</feature>
<feature type="transmembrane region" description="Helical" evidence="6">
    <location>
        <begin position="184"/>
        <end position="203"/>
    </location>
</feature>
<dbReference type="InterPro" id="IPR050833">
    <property type="entry name" value="Poly_Biosynth_Transport"/>
</dbReference>
<feature type="transmembrane region" description="Helical" evidence="6">
    <location>
        <begin position="153"/>
        <end position="172"/>
    </location>
</feature>
<dbReference type="EMBL" id="JAPDVD010000002">
    <property type="protein sequence ID" value="MCW4138929.1"/>
    <property type="molecule type" value="Genomic_DNA"/>
</dbReference>
<feature type="transmembrane region" description="Helical" evidence="6">
    <location>
        <begin position="120"/>
        <end position="141"/>
    </location>
</feature>
<feature type="transmembrane region" description="Helical" evidence="6">
    <location>
        <begin position="90"/>
        <end position="114"/>
    </location>
</feature>
<gene>
    <name evidence="7" type="ORF">ONT01_14365</name>
</gene>
<evidence type="ECO:0000256" key="3">
    <source>
        <dbReference type="ARBA" id="ARBA00022692"/>
    </source>
</evidence>
<feature type="transmembrane region" description="Helical" evidence="6">
    <location>
        <begin position="255"/>
        <end position="273"/>
    </location>
</feature>
<evidence type="ECO:0000256" key="6">
    <source>
        <dbReference type="SAM" id="Phobius"/>
    </source>
</evidence>
<evidence type="ECO:0000313" key="7">
    <source>
        <dbReference type="EMBL" id="MCW4138929.1"/>
    </source>
</evidence>
<name>A0AAW5UMX9_9BACT</name>
<proteinExistence type="predicted"/>
<keyword evidence="2" id="KW-1003">Cell membrane</keyword>
<feature type="transmembrane region" description="Helical" evidence="6">
    <location>
        <begin position="307"/>
        <end position="329"/>
    </location>
</feature>
<dbReference type="Proteomes" id="UP001208620">
    <property type="component" value="Unassembled WGS sequence"/>
</dbReference>
<dbReference type="InterPro" id="IPR002797">
    <property type="entry name" value="Polysacc_synth"/>
</dbReference>
<comment type="subcellular location">
    <subcellularLocation>
        <location evidence="1">Cell membrane</location>
        <topology evidence="1">Multi-pass membrane protein</topology>
    </subcellularLocation>
</comment>
<evidence type="ECO:0000256" key="4">
    <source>
        <dbReference type="ARBA" id="ARBA00022989"/>
    </source>
</evidence>
<keyword evidence="4 6" id="KW-1133">Transmembrane helix</keyword>
<reference evidence="7" key="1">
    <citation type="submission" date="2022-11" db="EMBL/GenBank/DDBJ databases">
        <title>Genomic repertoires linked with pathogenic potency of arthritogenic Prevotella copri isolated from the gut of rheumatoid arthritis patients.</title>
        <authorList>
            <person name="Nii T."/>
            <person name="Maeda Y."/>
            <person name="Motooka D."/>
            <person name="Naito M."/>
            <person name="Matsumoto Y."/>
            <person name="Ogawa T."/>
            <person name="Oguro-Igashira E."/>
            <person name="Kishikawa T."/>
            <person name="Yamashita M."/>
            <person name="Koizumi S."/>
            <person name="Kurakawa T."/>
            <person name="Okumura R."/>
            <person name="Kayama H."/>
            <person name="Murakami M."/>
            <person name="Sakaguchi T."/>
            <person name="Das B."/>
            <person name="Nakamura S."/>
            <person name="Okada Y."/>
            <person name="Kumanogoh A."/>
            <person name="Takeda K."/>
        </authorList>
    </citation>
    <scope>NUCLEOTIDE SEQUENCE</scope>
    <source>
        <strain evidence="7">H105_2-2</strain>
    </source>
</reference>
<evidence type="ECO:0000256" key="2">
    <source>
        <dbReference type="ARBA" id="ARBA00022475"/>
    </source>
</evidence>
<evidence type="ECO:0000313" key="8">
    <source>
        <dbReference type="Proteomes" id="UP001208620"/>
    </source>
</evidence>
<dbReference type="PANTHER" id="PTHR30250">
    <property type="entry name" value="PST FAMILY PREDICTED COLANIC ACID TRANSPORTER"/>
    <property type="match status" value="1"/>
</dbReference>
<feature type="transmembrane region" description="Helical" evidence="6">
    <location>
        <begin position="56"/>
        <end position="78"/>
    </location>
</feature>
<feature type="transmembrane region" description="Helical" evidence="6">
    <location>
        <begin position="215"/>
        <end position="235"/>
    </location>
</feature>
<sequence>MIVAKCRKICSNKAMLNGALFSIFSFVNRGISFVLLLILASYITPKEYGYLNLYSTVGMVLSYFIAMSTAGYTSIIFFREGKNGVAKTFSSVLLISTFMLLFFEIVLAIGHNFIPTILQLSLNILNIAIFVSFFNTFGQFWLDYYRLNENVKFCGVLTCGTALLNFLISIYLVKYLRMSWEGRVYAEFTMSLLLGSSSIIYFLKKGFFTRNIKSYLKNMLLWGIPLIPHMATTFIRQGCDRYIINVYHSIGDVGLFSFALNLSNIITMVGLGFNQSNSVDIFKTLSDNNLSKREILQKVNRQKKTFLILYLVVAIAVFIVCFSILPIILPKYSSALKYFPLLALYGLLVCFYLVYTNFLFFYKKTKNLMYITFLSSVLHLFLSLCFTRYSLFITASLYVLTQLLVVIAIRRIANASLEKNLKY</sequence>
<keyword evidence="3 6" id="KW-0812">Transmembrane</keyword>
<protein>
    <recommendedName>
        <fullName evidence="9">Polysaccharide biosynthesis protein</fullName>
    </recommendedName>
</protein>
<dbReference type="RefSeq" id="WP_264949470.1">
    <property type="nucleotide sequence ID" value="NZ_JAPDVB010000002.1"/>
</dbReference>
<dbReference type="AlphaFoldDB" id="A0AAW5UMX9"/>
<feature type="transmembrane region" description="Helical" evidence="6">
    <location>
        <begin position="368"/>
        <end position="389"/>
    </location>
</feature>
<evidence type="ECO:0008006" key="9">
    <source>
        <dbReference type="Google" id="ProtNLM"/>
    </source>
</evidence>